<reference evidence="1 2" key="2">
    <citation type="journal article" date="2013" name="Plant Cell Physiol.">
        <title>Rice Annotation Project Database (RAP-DB): an integrative and interactive database for rice genomics.</title>
        <authorList>
            <person name="Sakai H."/>
            <person name="Lee S.S."/>
            <person name="Tanaka T."/>
            <person name="Numa H."/>
            <person name="Kim J."/>
            <person name="Kawahara Y."/>
            <person name="Wakimoto H."/>
            <person name="Yang C.C."/>
            <person name="Iwamoto M."/>
            <person name="Abe T."/>
            <person name="Yamada Y."/>
            <person name="Muto A."/>
            <person name="Inokuchi H."/>
            <person name="Ikemura T."/>
            <person name="Matsumoto T."/>
            <person name="Sasaki T."/>
            <person name="Itoh T."/>
        </authorList>
    </citation>
    <scope>NUCLEOTIDE SEQUENCE [LARGE SCALE GENOMIC DNA]</scope>
    <source>
        <strain evidence="2">cv. Nipponbare</strain>
    </source>
</reference>
<reference evidence="1 2" key="3">
    <citation type="journal article" date="2013" name="Rice">
        <title>Improvement of the Oryza sativa Nipponbare reference genome using next generation sequence and optical map data.</title>
        <authorList>
            <person name="Kawahara Y."/>
            <person name="de la Bastide M."/>
            <person name="Hamilton J.P."/>
            <person name="Kanamori H."/>
            <person name="McCombie W.R."/>
            <person name="Ouyang S."/>
            <person name="Schwartz D.C."/>
            <person name="Tanaka T."/>
            <person name="Wu J."/>
            <person name="Zhou S."/>
            <person name="Childs K.L."/>
            <person name="Davidson R.M."/>
            <person name="Lin H."/>
            <person name="Quesada-Ocampo L."/>
            <person name="Vaillancourt B."/>
            <person name="Sakai H."/>
            <person name="Lee S.S."/>
            <person name="Kim J."/>
            <person name="Numa H."/>
            <person name="Itoh T."/>
            <person name="Buell C.R."/>
            <person name="Matsumoto T."/>
        </authorList>
    </citation>
    <scope>NUCLEOTIDE SEQUENCE [LARGE SCALE GENOMIC DNA]</scope>
    <source>
        <strain evidence="2">cv. Nipponbare</strain>
    </source>
</reference>
<dbReference type="Proteomes" id="UP000059680">
    <property type="component" value="Chromosome 12"/>
</dbReference>
<organism evidence="1 2">
    <name type="scientific">Oryza sativa subsp. japonica</name>
    <name type="common">Rice</name>
    <dbReference type="NCBI Taxonomy" id="39947"/>
    <lineage>
        <taxon>Eukaryota</taxon>
        <taxon>Viridiplantae</taxon>
        <taxon>Streptophyta</taxon>
        <taxon>Embryophyta</taxon>
        <taxon>Tracheophyta</taxon>
        <taxon>Spermatophyta</taxon>
        <taxon>Magnoliopsida</taxon>
        <taxon>Liliopsida</taxon>
        <taxon>Poales</taxon>
        <taxon>Poaceae</taxon>
        <taxon>BOP clade</taxon>
        <taxon>Oryzoideae</taxon>
        <taxon>Oryzeae</taxon>
        <taxon>Oryzinae</taxon>
        <taxon>Oryza</taxon>
        <taxon>Oryza sativa</taxon>
    </lineage>
</organism>
<reference evidence="2" key="1">
    <citation type="journal article" date="2005" name="Nature">
        <title>The map-based sequence of the rice genome.</title>
        <authorList>
            <consortium name="International rice genome sequencing project (IRGSP)"/>
            <person name="Matsumoto T."/>
            <person name="Wu J."/>
            <person name="Kanamori H."/>
            <person name="Katayose Y."/>
            <person name="Fujisawa M."/>
            <person name="Namiki N."/>
            <person name="Mizuno H."/>
            <person name="Yamamoto K."/>
            <person name="Antonio B.A."/>
            <person name="Baba T."/>
            <person name="Sakata K."/>
            <person name="Nagamura Y."/>
            <person name="Aoki H."/>
            <person name="Arikawa K."/>
            <person name="Arita K."/>
            <person name="Bito T."/>
            <person name="Chiden Y."/>
            <person name="Fujitsuka N."/>
            <person name="Fukunaka R."/>
            <person name="Hamada M."/>
            <person name="Harada C."/>
            <person name="Hayashi A."/>
            <person name="Hijishita S."/>
            <person name="Honda M."/>
            <person name="Hosokawa S."/>
            <person name="Ichikawa Y."/>
            <person name="Idonuma A."/>
            <person name="Iijima M."/>
            <person name="Ikeda M."/>
            <person name="Ikeno M."/>
            <person name="Ito K."/>
            <person name="Ito S."/>
            <person name="Ito T."/>
            <person name="Ito Y."/>
            <person name="Ito Y."/>
            <person name="Iwabuchi A."/>
            <person name="Kamiya K."/>
            <person name="Karasawa W."/>
            <person name="Kurita K."/>
            <person name="Katagiri S."/>
            <person name="Kikuta A."/>
            <person name="Kobayashi H."/>
            <person name="Kobayashi N."/>
            <person name="Machita K."/>
            <person name="Maehara T."/>
            <person name="Masukawa M."/>
            <person name="Mizubayashi T."/>
            <person name="Mukai Y."/>
            <person name="Nagasaki H."/>
            <person name="Nagata Y."/>
            <person name="Naito S."/>
            <person name="Nakashima M."/>
            <person name="Nakama Y."/>
            <person name="Nakamichi Y."/>
            <person name="Nakamura M."/>
            <person name="Meguro A."/>
            <person name="Negishi M."/>
            <person name="Ohta I."/>
            <person name="Ohta T."/>
            <person name="Okamoto M."/>
            <person name="Ono N."/>
            <person name="Saji S."/>
            <person name="Sakaguchi M."/>
            <person name="Sakai K."/>
            <person name="Shibata M."/>
            <person name="Shimokawa T."/>
            <person name="Song J."/>
            <person name="Takazaki Y."/>
            <person name="Terasawa K."/>
            <person name="Tsugane M."/>
            <person name="Tsuji K."/>
            <person name="Ueda S."/>
            <person name="Waki K."/>
            <person name="Yamagata H."/>
            <person name="Yamamoto M."/>
            <person name="Yamamoto S."/>
            <person name="Yamane H."/>
            <person name="Yoshiki S."/>
            <person name="Yoshihara R."/>
            <person name="Yukawa K."/>
            <person name="Zhong H."/>
            <person name="Yano M."/>
            <person name="Yuan Q."/>
            <person name="Ouyang S."/>
            <person name="Liu J."/>
            <person name="Jones K.M."/>
            <person name="Gansberger K."/>
            <person name="Moffat K."/>
            <person name="Hill J."/>
            <person name="Bera J."/>
            <person name="Fadrosh D."/>
            <person name="Jin S."/>
            <person name="Johri S."/>
            <person name="Kim M."/>
            <person name="Overton L."/>
            <person name="Reardon M."/>
            <person name="Tsitrin T."/>
            <person name="Vuong H."/>
            <person name="Weaver B."/>
            <person name="Ciecko A."/>
            <person name="Tallon L."/>
            <person name="Jackson J."/>
            <person name="Pai G."/>
            <person name="Aken S.V."/>
            <person name="Utterback T."/>
            <person name="Reidmuller S."/>
            <person name="Feldblyum T."/>
            <person name="Hsiao J."/>
            <person name="Zismann V."/>
            <person name="Iobst S."/>
            <person name="de Vazeille A.R."/>
            <person name="Buell C.R."/>
            <person name="Ying K."/>
            <person name="Li Y."/>
            <person name="Lu T."/>
            <person name="Huang Y."/>
            <person name="Zhao Q."/>
            <person name="Feng Q."/>
            <person name="Zhang L."/>
            <person name="Zhu J."/>
            <person name="Weng Q."/>
            <person name="Mu J."/>
            <person name="Lu Y."/>
            <person name="Fan D."/>
            <person name="Liu Y."/>
            <person name="Guan J."/>
            <person name="Zhang Y."/>
            <person name="Yu S."/>
            <person name="Liu X."/>
            <person name="Zhang Y."/>
            <person name="Hong G."/>
            <person name="Han B."/>
            <person name="Choisne N."/>
            <person name="Demange N."/>
            <person name="Orjeda G."/>
            <person name="Samain S."/>
            <person name="Cattolico L."/>
            <person name="Pelletier E."/>
            <person name="Couloux A."/>
            <person name="Segurens B."/>
            <person name="Wincker P."/>
            <person name="D'Hont A."/>
            <person name="Scarpelli C."/>
            <person name="Weissenbach J."/>
            <person name="Salanoubat M."/>
            <person name="Quetier F."/>
            <person name="Yu Y."/>
            <person name="Kim H.R."/>
            <person name="Rambo T."/>
            <person name="Currie J."/>
            <person name="Collura K."/>
            <person name="Luo M."/>
            <person name="Yang T."/>
            <person name="Ammiraju J.S.S."/>
            <person name="Engler F."/>
            <person name="Soderlund C."/>
            <person name="Wing R.A."/>
            <person name="Palmer L.E."/>
            <person name="de la Bastide M."/>
            <person name="Spiegel L."/>
            <person name="Nascimento L."/>
            <person name="Zutavern T."/>
            <person name="O'Shaughnessy A."/>
            <person name="Dike S."/>
            <person name="Dedhia N."/>
            <person name="Preston R."/>
            <person name="Balija V."/>
            <person name="McCombie W.R."/>
            <person name="Chow T."/>
            <person name="Chen H."/>
            <person name="Chung M."/>
            <person name="Chen C."/>
            <person name="Shaw J."/>
            <person name="Wu H."/>
            <person name="Hsiao K."/>
            <person name="Chao Y."/>
            <person name="Chu M."/>
            <person name="Cheng C."/>
            <person name="Hour A."/>
            <person name="Lee P."/>
            <person name="Lin S."/>
            <person name="Lin Y."/>
            <person name="Liou J."/>
            <person name="Liu S."/>
            <person name="Hsing Y."/>
            <person name="Raghuvanshi S."/>
            <person name="Mohanty A."/>
            <person name="Bharti A.K."/>
            <person name="Gaur A."/>
            <person name="Gupta V."/>
            <person name="Kumar D."/>
            <person name="Ravi V."/>
            <person name="Vij S."/>
            <person name="Kapur A."/>
            <person name="Khurana P."/>
            <person name="Khurana P."/>
            <person name="Khurana J.P."/>
            <person name="Tyagi A.K."/>
            <person name="Gaikwad K."/>
            <person name="Singh A."/>
            <person name="Dalal V."/>
            <person name="Srivastava S."/>
            <person name="Dixit A."/>
            <person name="Pal A.K."/>
            <person name="Ghazi I.A."/>
            <person name="Yadav M."/>
            <person name="Pandit A."/>
            <person name="Bhargava A."/>
            <person name="Sureshbabu K."/>
            <person name="Batra K."/>
            <person name="Sharma T.R."/>
            <person name="Mohapatra T."/>
            <person name="Singh N.K."/>
            <person name="Messing J."/>
            <person name="Nelson A.B."/>
            <person name="Fuks G."/>
            <person name="Kavchok S."/>
            <person name="Keizer G."/>
            <person name="Linton E."/>
            <person name="Llaca V."/>
            <person name="Song R."/>
            <person name="Tanyolac B."/>
            <person name="Young S."/>
            <person name="Ho-Il K."/>
            <person name="Hahn J.H."/>
            <person name="Sangsakoo G."/>
            <person name="Vanavichit A."/>
            <person name="de Mattos Luiz.A.T."/>
            <person name="Zimmer P.D."/>
            <person name="Malone G."/>
            <person name="Dellagostin O."/>
            <person name="de Oliveira A.C."/>
            <person name="Bevan M."/>
            <person name="Bancroft I."/>
            <person name="Minx P."/>
            <person name="Cordum H."/>
            <person name="Wilson R."/>
            <person name="Cheng Z."/>
            <person name="Jin W."/>
            <person name="Jiang J."/>
            <person name="Leong S.A."/>
            <person name="Iwama H."/>
            <person name="Gojobori T."/>
            <person name="Itoh T."/>
            <person name="Niimura Y."/>
            <person name="Fujii Y."/>
            <person name="Habara T."/>
            <person name="Sakai H."/>
            <person name="Sato Y."/>
            <person name="Wilson G."/>
            <person name="Kumar K."/>
            <person name="McCouch S."/>
            <person name="Juretic N."/>
            <person name="Hoen D."/>
            <person name="Wright S."/>
            <person name="Bruskiewich R."/>
            <person name="Bureau T."/>
            <person name="Miyao A."/>
            <person name="Hirochika H."/>
            <person name="Nishikawa T."/>
            <person name="Kadowaki K."/>
            <person name="Sugiura M."/>
            <person name="Burr B."/>
            <person name="Sasaki T."/>
        </authorList>
    </citation>
    <scope>NUCLEOTIDE SEQUENCE [LARGE SCALE GENOMIC DNA]</scope>
    <source>
        <strain evidence="2">cv. Nipponbare</strain>
    </source>
</reference>
<name>A0A0P0Y8W2_ORYSJ</name>
<evidence type="ECO:0000313" key="2">
    <source>
        <dbReference type="Proteomes" id="UP000059680"/>
    </source>
</evidence>
<dbReference type="InParanoid" id="A0A0P0Y8W2"/>
<keyword evidence="2" id="KW-1185">Reference proteome</keyword>
<sequence length="85" mass="9237">MISLSCGSSCKAKMTGAVRLPFARSLPAGFPSCSADWVKSRMSSTTWKERPRFLPYSYICSHIAVLTPLNMAADLVLAAIREAVL</sequence>
<evidence type="ECO:0000313" key="1">
    <source>
        <dbReference type="EMBL" id="BAT16654.1"/>
    </source>
</evidence>
<gene>
    <name evidence="1" type="ordered locus">Os12g0271751</name>
    <name evidence="1" type="ORF">OSNPB_120271751</name>
</gene>
<accession>A0A0P0Y8W2</accession>
<dbReference type="Gramene" id="Os12t0271751-00">
    <property type="protein sequence ID" value="Os12t0271751-00"/>
    <property type="gene ID" value="Os12g0271751"/>
</dbReference>
<dbReference type="PaxDb" id="39947-A0A0P0Y8W2"/>
<dbReference type="EMBL" id="AP014968">
    <property type="protein sequence ID" value="BAT16654.1"/>
    <property type="molecule type" value="Genomic_DNA"/>
</dbReference>
<protein>
    <submittedName>
        <fullName evidence="1">Os12g0271751 protein</fullName>
    </submittedName>
</protein>
<dbReference type="AlphaFoldDB" id="A0A0P0Y8W2"/>
<proteinExistence type="predicted"/>